<dbReference type="SMART" id="SM00346">
    <property type="entry name" value="HTH_ICLR"/>
    <property type="match status" value="1"/>
</dbReference>
<dbReference type="RefSeq" id="WP_075528884.1">
    <property type="nucleotide sequence ID" value="NZ_CP017560.1"/>
</dbReference>
<evidence type="ECO:0000313" key="7">
    <source>
        <dbReference type="Proteomes" id="UP000185746"/>
    </source>
</evidence>
<evidence type="ECO:0000259" key="4">
    <source>
        <dbReference type="PROSITE" id="PS51077"/>
    </source>
</evidence>
<dbReference type="Gene3D" id="3.30.450.40">
    <property type="match status" value="1"/>
</dbReference>
<dbReference type="Pfam" id="PF01614">
    <property type="entry name" value="IclR_C"/>
    <property type="match status" value="1"/>
</dbReference>
<dbReference type="GO" id="GO:0003677">
    <property type="term" value="F:DNA binding"/>
    <property type="evidence" value="ECO:0007669"/>
    <property type="project" value="UniProtKB-KW"/>
</dbReference>
<dbReference type="SUPFAM" id="SSF46785">
    <property type="entry name" value="Winged helix' DNA-binding domain"/>
    <property type="match status" value="1"/>
</dbReference>
<reference evidence="6 7" key="1">
    <citation type="submission" date="2016-09" db="EMBL/GenBank/DDBJ databases">
        <title>Complete genome sequence of the Lysinibacillus sphaericus LMG 22257, a specie of Bacillus with ureolytic activity that can effectively biodeposit calcium carbonate.</title>
        <authorList>
            <person name="Yan W."/>
        </authorList>
    </citation>
    <scope>NUCLEOTIDE SEQUENCE [LARGE SCALE GENOMIC DNA]</scope>
    <source>
        <strain evidence="6 7">LMG 22257</strain>
    </source>
</reference>
<evidence type="ECO:0000259" key="5">
    <source>
        <dbReference type="PROSITE" id="PS51078"/>
    </source>
</evidence>
<feature type="domain" description="HTH iclR-type" evidence="4">
    <location>
        <begin position="2"/>
        <end position="64"/>
    </location>
</feature>
<organism evidence="6 7">
    <name type="scientific">Sporosarcina ureilytica</name>
    <dbReference type="NCBI Taxonomy" id="298596"/>
    <lineage>
        <taxon>Bacteria</taxon>
        <taxon>Bacillati</taxon>
        <taxon>Bacillota</taxon>
        <taxon>Bacilli</taxon>
        <taxon>Bacillales</taxon>
        <taxon>Caryophanaceae</taxon>
        <taxon>Sporosarcina</taxon>
    </lineage>
</organism>
<dbReference type="InterPro" id="IPR036390">
    <property type="entry name" value="WH_DNA-bd_sf"/>
</dbReference>
<evidence type="ECO:0000256" key="2">
    <source>
        <dbReference type="ARBA" id="ARBA00023125"/>
    </source>
</evidence>
<feature type="domain" description="IclR-ED" evidence="5">
    <location>
        <begin position="65"/>
        <end position="246"/>
    </location>
</feature>
<dbReference type="PROSITE" id="PS51077">
    <property type="entry name" value="HTH_ICLR"/>
    <property type="match status" value="1"/>
</dbReference>
<sequence length="251" mass="28278">MLKTVNLALRTLKMFDDQNSTWGGRELAHEMGVNHTSLYRILETLENNDFVRKDFETKRYSLGPAVWELGMRYYSQLNIEKVLRPLLDELCHLTGESVFFTVLNKNEGLTLMVSEPENKVKFSVSEGSTAPLYVGASYRAISAFLPEEQQDEIIGGELTQYTANTLVDAGDLKKELQKIRDNSWSLSQGEYTPDVNAIAVPVFVHKEVIGSLTISGPMYRFSEAHCMEVLPALKDLSDTFSSILTINNIEI</sequence>
<dbReference type="InterPro" id="IPR005471">
    <property type="entry name" value="Tscrpt_reg_IclR_N"/>
</dbReference>
<dbReference type="InterPro" id="IPR050707">
    <property type="entry name" value="HTH_MetabolicPath_Reg"/>
</dbReference>
<dbReference type="EMBL" id="CP017560">
    <property type="protein sequence ID" value="AOV08719.1"/>
    <property type="molecule type" value="Genomic_DNA"/>
</dbReference>
<evidence type="ECO:0000256" key="1">
    <source>
        <dbReference type="ARBA" id="ARBA00023015"/>
    </source>
</evidence>
<dbReference type="AlphaFoldDB" id="A0A1D8JJ38"/>
<protein>
    <submittedName>
        <fullName evidence="6">IclR family transcriptional regulator</fullName>
    </submittedName>
</protein>
<dbReference type="InterPro" id="IPR036388">
    <property type="entry name" value="WH-like_DNA-bd_sf"/>
</dbReference>
<proteinExistence type="predicted"/>
<dbReference type="GO" id="GO:0045892">
    <property type="term" value="P:negative regulation of DNA-templated transcription"/>
    <property type="evidence" value="ECO:0007669"/>
    <property type="project" value="TreeGrafter"/>
</dbReference>
<dbReference type="PANTHER" id="PTHR30136">
    <property type="entry name" value="HELIX-TURN-HELIX TRANSCRIPTIONAL REGULATOR, ICLR FAMILY"/>
    <property type="match status" value="1"/>
</dbReference>
<accession>A0A1D8JJ38</accession>
<evidence type="ECO:0000256" key="3">
    <source>
        <dbReference type="ARBA" id="ARBA00023163"/>
    </source>
</evidence>
<keyword evidence="3" id="KW-0804">Transcription</keyword>
<gene>
    <name evidence="6" type="ORF">BI350_15010</name>
</gene>
<dbReference type="Proteomes" id="UP000185746">
    <property type="component" value="Chromosome"/>
</dbReference>
<dbReference type="PANTHER" id="PTHR30136:SF8">
    <property type="entry name" value="TRANSCRIPTIONAL REGULATORY PROTEIN"/>
    <property type="match status" value="1"/>
</dbReference>
<name>A0A1D8JJ38_9BACL</name>
<dbReference type="Pfam" id="PF09339">
    <property type="entry name" value="HTH_IclR"/>
    <property type="match status" value="1"/>
</dbReference>
<dbReference type="PROSITE" id="PS51078">
    <property type="entry name" value="ICLR_ED"/>
    <property type="match status" value="1"/>
</dbReference>
<keyword evidence="2" id="KW-0238">DNA-binding</keyword>
<keyword evidence="7" id="KW-1185">Reference proteome</keyword>
<dbReference type="InterPro" id="IPR014757">
    <property type="entry name" value="Tscrpt_reg_IclR_C"/>
</dbReference>
<dbReference type="SUPFAM" id="SSF55781">
    <property type="entry name" value="GAF domain-like"/>
    <property type="match status" value="1"/>
</dbReference>
<dbReference type="Gene3D" id="1.10.10.10">
    <property type="entry name" value="Winged helix-like DNA-binding domain superfamily/Winged helix DNA-binding domain"/>
    <property type="match status" value="1"/>
</dbReference>
<keyword evidence="1" id="KW-0805">Transcription regulation</keyword>
<evidence type="ECO:0000313" key="6">
    <source>
        <dbReference type="EMBL" id="AOV08719.1"/>
    </source>
</evidence>
<dbReference type="InterPro" id="IPR029016">
    <property type="entry name" value="GAF-like_dom_sf"/>
</dbReference>
<dbReference type="GO" id="GO:0003700">
    <property type="term" value="F:DNA-binding transcription factor activity"/>
    <property type="evidence" value="ECO:0007669"/>
    <property type="project" value="TreeGrafter"/>
</dbReference>
<dbReference type="KEGG" id="surl:BI350_15010"/>